<keyword evidence="2" id="KW-1185">Reference proteome</keyword>
<accession>A0A8S1UB06</accession>
<dbReference type="AlphaFoldDB" id="A0A8S1UB06"/>
<comment type="caution">
    <text evidence="1">The sequence shown here is derived from an EMBL/GenBank/DDBJ whole genome shotgun (WGS) entry which is preliminary data.</text>
</comment>
<evidence type="ECO:0000313" key="2">
    <source>
        <dbReference type="Proteomes" id="UP000683925"/>
    </source>
</evidence>
<gene>
    <name evidence="1" type="ORF">POCTA_138.1.T0390229</name>
</gene>
<name>A0A8S1UB06_PAROT</name>
<organism evidence="1 2">
    <name type="scientific">Paramecium octaurelia</name>
    <dbReference type="NCBI Taxonomy" id="43137"/>
    <lineage>
        <taxon>Eukaryota</taxon>
        <taxon>Sar</taxon>
        <taxon>Alveolata</taxon>
        <taxon>Ciliophora</taxon>
        <taxon>Intramacronucleata</taxon>
        <taxon>Oligohymenophorea</taxon>
        <taxon>Peniculida</taxon>
        <taxon>Parameciidae</taxon>
        <taxon>Paramecium</taxon>
    </lineage>
</organism>
<reference evidence="1" key="1">
    <citation type="submission" date="2021-01" db="EMBL/GenBank/DDBJ databases">
        <authorList>
            <consortium name="Genoscope - CEA"/>
            <person name="William W."/>
        </authorList>
    </citation>
    <scope>NUCLEOTIDE SEQUENCE</scope>
</reference>
<dbReference type="EMBL" id="CAJJDP010000039">
    <property type="protein sequence ID" value="CAD8161133.1"/>
    <property type="molecule type" value="Genomic_DNA"/>
</dbReference>
<proteinExistence type="predicted"/>
<dbReference type="OrthoDB" id="311693at2759"/>
<evidence type="ECO:0000313" key="1">
    <source>
        <dbReference type="EMBL" id="CAD8161133.1"/>
    </source>
</evidence>
<sequence>MYLMQPKYFYMSVTSQNSLYSKWRIWRQPGENQIKTQFSNFILRRQQISYLYIPIQINKKFFNDIKQILSVLEEQQFQKPAIQDHSYKKKILIQETQINSLINLQNQTTSMQNYNIPSQPMFCYYQMQIYNPYFFYPQQIVVQNQTQANEYEPSNFNCFNIIKKQNLEETKPPEPQDSENIDFDVEDQDDKDEDYKVMCSKENSERNNIVNQLNGSTNLQKNYARAVILYVKQQNSSIVKELGQKRATHFFRFVTKIKNKIRNLSHINNYTRDEEFIRLFRILCNKFLRKDWVSYIYNSKIKQKTSHLKGKHGIYKNLFKI</sequence>
<protein>
    <submittedName>
        <fullName evidence="1">Uncharacterized protein</fullName>
    </submittedName>
</protein>
<dbReference type="Proteomes" id="UP000683925">
    <property type="component" value="Unassembled WGS sequence"/>
</dbReference>
<dbReference type="OMA" id="IPSQPMF"/>